<dbReference type="OrthoDB" id="9797653at2"/>
<reference evidence="2 3" key="1">
    <citation type="submission" date="2019-03" db="EMBL/GenBank/DDBJ databases">
        <title>Draft genome sequences of novel Actinobacteria.</title>
        <authorList>
            <person name="Sahin N."/>
            <person name="Ay H."/>
            <person name="Saygin H."/>
        </authorList>
    </citation>
    <scope>NUCLEOTIDE SEQUENCE [LARGE SCALE GENOMIC DNA]</scope>
    <source>
        <strain evidence="2 3">16K309</strain>
    </source>
</reference>
<feature type="compositionally biased region" description="Low complexity" evidence="1">
    <location>
        <begin position="20"/>
        <end position="36"/>
    </location>
</feature>
<evidence type="ECO:0000313" key="3">
    <source>
        <dbReference type="Proteomes" id="UP000295674"/>
    </source>
</evidence>
<dbReference type="PANTHER" id="PTHR48228">
    <property type="entry name" value="SUCCINYL-COA--D-CITRAMALATE COA-TRANSFERASE"/>
    <property type="match status" value="1"/>
</dbReference>
<evidence type="ECO:0008006" key="4">
    <source>
        <dbReference type="Google" id="ProtNLM"/>
    </source>
</evidence>
<keyword evidence="3" id="KW-1185">Reference proteome</keyword>
<dbReference type="InterPro" id="IPR003673">
    <property type="entry name" value="CoA-Trfase_fam_III"/>
</dbReference>
<dbReference type="AlphaFoldDB" id="A0A4R4VPA9"/>
<dbReference type="EMBL" id="SMKS01000010">
    <property type="protein sequence ID" value="TDD07552.1"/>
    <property type="molecule type" value="Genomic_DNA"/>
</dbReference>
<feature type="region of interest" description="Disordered" evidence="1">
    <location>
        <begin position="1"/>
        <end position="60"/>
    </location>
</feature>
<dbReference type="Pfam" id="PF02515">
    <property type="entry name" value="CoA_transf_3"/>
    <property type="match status" value="1"/>
</dbReference>
<evidence type="ECO:0000256" key="1">
    <source>
        <dbReference type="SAM" id="MobiDB-lite"/>
    </source>
</evidence>
<comment type="caution">
    <text evidence="2">The sequence shown here is derived from an EMBL/GenBank/DDBJ whole genome shotgun (WGS) entry which is preliminary data.</text>
</comment>
<dbReference type="GO" id="GO:0003824">
    <property type="term" value="F:catalytic activity"/>
    <property type="evidence" value="ECO:0007669"/>
    <property type="project" value="InterPro"/>
</dbReference>
<feature type="region of interest" description="Disordered" evidence="1">
    <location>
        <begin position="165"/>
        <end position="218"/>
    </location>
</feature>
<dbReference type="InterPro" id="IPR023606">
    <property type="entry name" value="CoA-Trfase_III_dom_1_sf"/>
</dbReference>
<dbReference type="Proteomes" id="UP000295674">
    <property type="component" value="Unassembled WGS sequence"/>
</dbReference>
<feature type="compositionally biased region" description="Basic and acidic residues" evidence="1">
    <location>
        <begin position="46"/>
        <end position="56"/>
    </location>
</feature>
<dbReference type="SUPFAM" id="SSF89796">
    <property type="entry name" value="CoA-transferase family III (CaiB/BaiF)"/>
    <property type="match status" value="1"/>
</dbReference>
<accession>A0A4R4VPA9</accession>
<dbReference type="Gene3D" id="3.40.50.10540">
    <property type="entry name" value="Crotonobetainyl-coa:carnitine coa-transferase, domain 1"/>
    <property type="match status" value="1"/>
</dbReference>
<feature type="compositionally biased region" description="Basic and acidic residues" evidence="1">
    <location>
        <begin position="1"/>
        <end position="11"/>
    </location>
</feature>
<organism evidence="2 3">
    <name type="scientific">Saccharopolyspora terrae</name>
    <dbReference type="NCBI Taxonomy" id="2530384"/>
    <lineage>
        <taxon>Bacteria</taxon>
        <taxon>Bacillati</taxon>
        <taxon>Actinomycetota</taxon>
        <taxon>Actinomycetes</taxon>
        <taxon>Pseudonocardiales</taxon>
        <taxon>Pseudonocardiaceae</taxon>
        <taxon>Saccharopolyspora</taxon>
    </lineage>
</organism>
<gene>
    <name evidence="2" type="ORF">E1181_08990</name>
</gene>
<feature type="compositionally biased region" description="Basic and acidic residues" evidence="1">
    <location>
        <begin position="165"/>
        <end position="179"/>
    </location>
</feature>
<evidence type="ECO:0000313" key="2">
    <source>
        <dbReference type="EMBL" id="TDD07552.1"/>
    </source>
</evidence>
<sequence>MQQASSHDHSSTHLVGSHGLGPPRLPAAVRAPAQAGCRRAPHRGRVATDRNRRGGIGDRLPGRAARRLHLSATRRFGLRGLPQPRWSYFEADHGLVAPFRLIRALVRLVHGVFELVAQFADKSSQGTVPLWADVEAIYTPLEGVEEGSCFRVHVLQLVDHDEQYGTRSSAERARFDNHSGKSPQRSTKCETLPRSRRAAPGRSSVQWGRATPTAARPYSADRTRWPLTDQGVSLYWNGLNPGKKAIAVDLTRPEGRELVSDLVVSGGSSGGILVTNSERWPEFGYQALRTRRSDVIHALLTGRHDGGTAVDYTVQAANGFPLVTGPEDHDGPVNSLVPAWDLTAGFHLATGLLAAERRRMLTGEGSEVRVALEDVALAGAGNLGYLAEAQLQPSLRREPTGNYVYGTFGRDFTTADGDRFMIVALTPRQWHDLLRVTGLEDAVSALARALGADFSDAGERYRHRTVLAGLVAAWFEQRPTMHVTEALADTRVLWSPYRTFNDLAADDARLLREHPLFSTVDQPGVGRLVAPGSPLVVDGRRTIPEPAPVVGQHTGSVLADALGLDAEALTDLADRGVIATCEARTVQR</sequence>
<proteinExistence type="predicted"/>
<name>A0A4R4VPA9_9PSEU</name>
<dbReference type="InterPro" id="IPR044855">
    <property type="entry name" value="CoA-Trfase_III_dom3_sf"/>
</dbReference>
<dbReference type="Gene3D" id="3.30.1540.10">
    <property type="entry name" value="formyl-coa transferase, domain 3"/>
    <property type="match status" value="1"/>
</dbReference>
<dbReference type="InterPro" id="IPR050509">
    <property type="entry name" value="CoA-transferase_III"/>
</dbReference>
<dbReference type="PANTHER" id="PTHR48228:SF5">
    <property type="entry name" value="ALPHA-METHYLACYL-COA RACEMASE"/>
    <property type="match status" value="1"/>
</dbReference>
<protein>
    <recommendedName>
        <fullName evidence="4">2-methylfumaryl-CoA isomerase</fullName>
    </recommendedName>
</protein>